<dbReference type="AlphaFoldDB" id="A0A4D6NMU9"/>
<evidence type="ECO:0000313" key="1">
    <source>
        <dbReference type="EMBL" id="QCE14332.1"/>
    </source>
</evidence>
<sequence length="77" mass="7875">MPHQRCPSCTRSAAALLTTAPPTMAPTTIYATTPSYAATIQNATMLTTKPPTVTATTLGVLSTSTSVLLATAPLRAV</sequence>
<organism evidence="1 2">
    <name type="scientific">Vigna unguiculata</name>
    <name type="common">Cowpea</name>
    <dbReference type="NCBI Taxonomy" id="3917"/>
    <lineage>
        <taxon>Eukaryota</taxon>
        <taxon>Viridiplantae</taxon>
        <taxon>Streptophyta</taxon>
        <taxon>Embryophyta</taxon>
        <taxon>Tracheophyta</taxon>
        <taxon>Spermatophyta</taxon>
        <taxon>Magnoliopsida</taxon>
        <taxon>eudicotyledons</taxon>
        <taxon>Gunneridae</taxon>
        <taxon>Pentapetalae</taxon>
        <taxon>rosids</taxon>
        <taxon>fabids</taxon>
        <taxon>Fabales</taxon>
        <taxon>Fabaceae</taxon>
        <taxon>Papilionoideae</taxon>
        <taxon>50 kb inversion clade</taxon>
        <taxon>NPAAA clade</taxon>
        <taxon>indigoferoid/millettioid clade</taxon>
        <taxon>Phaseoleae</taxon>
        <taxon>Vigna</taxon>
    </lineage>
</organism>
<protein>
    <submittedName>
        <fullName evidence="1">Uncharacterized protein</fullName>
    </submittedName>
</protein>
<evidence type="ECO:0000313" key="2">
    <source>
        <dbReference type="Proteomes" id="UP000501690"/>
    </source>
</evidence>
<dbReference type="EMBL" id="CP039355">
    <property type="protein sequence ID" value="QCE14332.1"/>
    <property type="molecule type" value="Genomic_DNA"/>
</dbReference>
<reference evidence="1 2" key="1">
    <citation type="submission" date="2019-04" db="EMBL/GenBank/DDBJ databases">
        <title>An improved genome assembly and genetic linkage map for asparagus bean, Vigna unguiculata ssp. sesquipedialis.</title>
        <authorList>
            <person name="Xia Q."/>
            <person name="Zhang R."/>
            <person name="Dong Y."/>
        </authorList>
    </citation>
    <scope>NUCLEOTIDE SEQUENCE [LARGE SCALE GENOMIC DNA]</scope>
    <source>
        <tissue evidence="1">Leaf</tissue>
    </source>
</reference>
<name>A0A4D6NMU9_VIGUN</name>
<gene>
    <name evidence="1" type="ORF">DEO72_LG11g1331</name>
</gene>
<keyword evidence="2" id="KW-1185">Reference proteome</keyword>
<accession>A0A4D6NMU9</accession>
<proteinExistence type="predicted"/>
<dbReference type="Proteomes" id="UP000501690">
    <property type="component" value="Linkage Group LG11"/>
</dbReference>